<dbReference type="PANTHER" id="PTHR42912:SF80">
    <property type="entry name" value="METHYLTRANSFERASE DOMAIN-CONTAINING PROTEIN"/>
    <property type="match status" value="1"/>
</dbReference>
<dbReference type="CDD" id="cd02440">
    <property type="entry name" value="AdoMet_MTases"/>
    <property type="match status" value="1"/>
</dbReference>
<proteinExistence type="predicted"/>
<protein>
    <submittedName>
        <fullName evidence="1">Methyltransferase UbiE/COQ5 family protein</fullName>
    </submittedName>
</protein>
<keyword evidence="1" id="KW-0808">Transferase</keyword>
<evidence type="ECO:0000313" key="1">
    <source>
        <dbReference type="EMBL" id="AIC27623.1"/>
    </source>
</evidence>
<dbReference type="RefSeq" id="WP_038689345.1">
    <property type="nucleotide sequence ID" value="NZ_CP006986.1"/>
</dbReference>
<reference evidence="1 2" key="1">
    <citation type="submission" date="2013-12" db="EMBL/GenBank/DDBJ databases">
        <title>Complete genome sequence of Rhizobium etli bv. mimosae IE4771.</title>
        <authorList>
            <person name="Bustos P."/>
            <person name="Santamaria R.I."/>
            <person name="Lozano L."/>
            <person name="Ormeno-Orrillo E."/>
            <person name="Rogel M.A."/>
            <person name="Romero D."/>
            <person name="Cevallos M.A."/>
            <person name="Martinez-Romero E."/>
            <person name="Gonzalez V."/>
        </authorList>
    </citation>
    <scope>NUCLEOTIDE SEQUENCE [LARGE SCALE GENOMIC DNA]</scope>
    <source>
        <strain evidence="1 2">IE4771</strain>
    </source>
</reference>
<dbReference type="OrthoDB" id="21342at2"/>
<dbReference type="InterPro" id="IPR029063">
    <property type="entry name" value="SAM-dependent_MTases_sf"/>
</dbReference>
<dbReference type="InterPro" id="IPR050508">
    <property type="entry name" value="Methyltransf_Superfamily"/>
</dbReference>
<sequence>MNSMNTNYSIRDEIRDFWSERAATFDQSVGHEIFSEGERKGWQRLIRKHLGEGQGRAALDLACGTAVISHLMNDVGFKVTGLDWSDAMLAQARAKAKKRGTDIRFVSGDAENTMEPRDSYDVITNRHLVWTLVDPASAFKEWFAVLKPGGKVLILDGNMGRETWVKGLQKLWTKISGKPAASHMSPEMMARHQKIRSRVHFSHEMPAEAVVDLLRKAGFVDIVVDRKLGDIHWAQARKMPFLRGLERLVQERFAICARKPG</sequence>
<dbReference type="KEGG" id="rei:IE4771_CH02523"/>
<dbReference type="SUPFAM" id="SSF53335">
    <property type="entry name" value="S-adenosyl-L-methionine-dependent methyltransferases"/>
    <property type="match status" value="1"/>
</dbReference>
<organism evidence="1 2">
    <name type="scientific">Rhizobium etli bv. mimosae str. IE4771</name>
    <dbReference type="NCBI Taxonomy" id="1432050"/>
    <lineage>
        <taxon>Bacteria</taxon>
        <taxon>Pseudomonadati</taxon>
        <taxon>Pseudomonadota</taxon>
        <taxon>Alphaproteobacteria</taxon>
        <taxon>Hyphomicrobiales</taxon>
        <taxon>Rhizobiaceae</taxon>
        <taxon>Rhizobium/Agrobacterium group</taxon>
        <taxon>Rhizobium</taxon>
    </lineage>
</organism>
<dbReference type="Pfam" id="PF01209">
    <property type="entry name" value="Ubie_methyltran"/>
    <property type="match status" value="1"/>
</dbReference>
<keyword evidence="1" id="KW-0489">Methyltransferase</keyword>
<dbReference type="Proteomes" id="UP000027180">
    <property type="component" value="Chromosome"/>
</dbReference>
<dbReference type="Gene3D" id="3.40.50.150">
    <property type="entry name" value="Vaccinia Virus protein VP39"/>
    <property type="match status" value="1"/>
</dbReference>
<dbReference type="GO" id="GO:0008168">
    <property type="term" value="F:methyltransferase activity"/>
    <property type="evidence" value="ECO:0007669"/>
    <property type="project" value="UniProtKB-KW"/>
</dbReference>
<evidence type="ECO:0000313" key="2">
    <source>
        <dbReference type="Proteomes" id="UP000027180"/>
    </source>
</evidence>
<name>A0A060HXJ3_RHIET</name>
<accession>A0A060HXJ3</accession>
<dbReference type="EMBL" id="CP006986">
    <property type="protein sequence ID" value="AIC27623.1"/>
    <property type="molecule type" value="Genomic_DNA"/>
</dbReference>
<gene>
    <name evidence="1" type="ORF">IE4771_CH02523</name>
</gene>
<dbReference type="PANTHER" id="PTHR42912">
    <property type="entry name" value="METHYLTRANSFERASE"/>
    <property type="match status" value="1"/>
</dbReference>
<dbReference type="HOGENOM" id="CLU_037990_4_0_5"/>
<dbReference type="GO" id="GO:0032259">
    <property type="term" value="P:methylation"/>
    <property type="evidence" value="ECO:0007669"/>
    <property type="project" value="UniProtKB-KW"/>
</dbReference>
<dbReference type="AlphaFoldDB" id="A0A060HXJ3"/>